<sequence length="60" mass="6662">MPAEQGPVLDAQTRERLGRQLKALYDPVFDEPLDPRLTALVQQLEADKREAAGSSSLDRV</sequence>
<accession>A0A840ZEP7</accession>
<dbReference type="EMBL" id="JACHOP010000002">
    <property type="protein sequence ID" value="MBB5756066.1"/>
    <property type="molecule type" value="Genomic_DNA"/>
</dbReference>
<evidence type="ECO:0000313" key="1">
    <source>
        <dbReference type="EMBL" id="MBB5756066.1"/>
    </source>
</evidence>
<organism evidence="1 2">
    <name type="scientific">Methylorubrum rhodinum</name>
    <dbReference type="NCBI Taxonomy" id="29428"/>
    <lineage>
        <taxon>Bacteria</taxon>
        <taxon>Pseudomonadati</taxon>
        <taxon>Pseudomonadota</taxon>
        <taxon>Alphaproteobacteria</taxon>
        <taxon>Hyphomicrobiales</taxon>
        <taxon>Methylobacteriaceae</taxon>
        <taxon>Methylorubrum</taxon>
    </lineage>
</organism>
<reference evidence="1 2" key="1">
    <citation type="submission" date="2020-08" db="EMBL/GenBank/DDBJ databases">
        <title>Genomic Encyclopedia of Type Strains, Phase IV (KMG-IV): sequencing the most valuable type-strain genomes for metagenomic binning, comparative biology and taxonomic classification.</title>
        <authorList>
            <person name="Goeker M."/>
        </authorList>
    </citation>
    <scope>NUCLEOTIDE SEQUENCE [LARGE SCALE GENOMIC DNA]</scope>
    <source>
        <strain evidence="1 2">DSM 2163</strain>
    </source>
</reference>
<evidence type="ECO:0000313" key="2">
    <source>
        <dbReference type="Proteomes" id="UP000583454"/>
    </source>
</evidence>
<protein>
    <recommendedName>
        <fullName evidence="3">Anti-sigma factor NepR domain-containing protein</fullName>
    </recommendedName>
</protein>
<comment type="caution">
    <text evidence="1">The sequence shown here is derived from an EMBL/GenBank/DDBJ whole genome shotgun (WGS) entry which is preliminary data.</text>
</comment>
<evidence type="ECO:0008006" key="3">
    <source>
        <dbReference type="Google" id="ProtNLM"/>
    </source>
</evidence>
<dbReference type="Proteomes" id="UP000583454">
    <property type="component" value="Unassembled WGS sequence"/>
</dbReference>
<dbReference type="AlphaFoldDB" id="A0A840ZEP7"/>
<dbReference type="RefSeq" id="WP_183565121.1">
    <property type="nucleotide sequence ID" value="NZ_JACHOP010000002.1"/>
</dbReference>
<name>A0A840ZEP7_9HYPH</name>
<proteinExistence type="predicted"/>
<keyword evidence="2" id="KW-1185">Reference proteome</keyword>
<gene>
    <name evidence="1" type="ORF">HNR00_000762</name>
</gene>